<dbReference type="EMBL" id="JAPDMZ010000023">
    <property type="protein sequence ID" value="KAK0555897.1"/>
    <property type="molecule type" value="Genomic_DNA"/>
</dbReference>
<feature type="compositionally biased region" description="Basic and acidic residues" evidence="1">
    <location>
        <begin position="332"/>
        <end position="342"/>
    </location>
</feature>
<dbReference type="GO" id="GO:0030479">
    <property type="term" value="C:actin cortical patch"/>
    <property type="evidence" value="ECO:0007669"/>
    <property type="project" value="TreeGrafter"/>
</dbReference>
<dbReference type="GO" id="GO:0035091">
    <property type="term" value="F:phosphatidylinositol binding"/>
    <property type="evidence" value="ECO:0007669"/>
    <property type="project" value="InterPro"/>
</dbReference>
<dbReference type="Gene3D" id="1.25.40.90">
    <property type="match status" value="1"/>
</dbReference>
<name>A0AAN6GTR5_9BASI</name>
<dbReference type="PROSITE" id="PS50179">
    <property type="entry name" value="VHS"/>
    <property type="match status" value="1"/>
</dbReference>
<feature type="compositionally biased region" description="Low complexity" evidence="1">
    <location>
        <begin position="63"/>
        <end position="80"/>
    </location>
</feature>
<dbReference type="GO" id="GO:0043130">
    <property type="term" value="F:ubiquitin binding"/>
    <property type="evidence" value="ECO:0007669"/>
    <property type="project" value="InterPro"/>
</dbReference>
<dbReference type="PANTHER" id="PTHR47789:SF2">
    <property type="entry name" value="VHS DOMAIN-CONTAINING PROTEIN"/>
    <property type="match status" value="1"/>
</dbReference>
<dbReference type="Pfam" id="PF00790">
    <property type="entry name" value="VHS"/>
    <property type="match status" value="1"/>
</dbReference>
<evidence type="ECO:0000313" key="3">
    <source>
        <dbReference type="EMBL" id="KAK0555897.1"/>
    </source>
</evidence>
<evidence type="ECO:0000256" key="1">
    <source>
        <dbReference type="SAM" id="MobiDB-lite"/>
    </source>
</evidence>
<comment type="caution">
    <text evidence="3">The sequence shown here is derived from an EMBL/GenBank/DDBJ whole genome shotgun (WGS) entry which is preliminary data.</text>
</comment>
<dbReference type="PANTHER" id="PTHR47789">
    <property type="entry name" value="LAS SEVENTEEN-BINDING PROTEIN 5"/>
    <property type="match status" value="1"/>
</dbReference>
<dbReference type="SUPFAM" id="SSF48464">
    <property type="entry name" value="ENTH/VHS domain"/>
    <property type="match status" value="1"/>
</dbReference>
<feature type="region of interest" description="Disordered" evidence="1">
    <location>
        <begin position="581"/>
        <end position="600"/>
    </location>
</feature>
<protein>
    <recommendedName>
        <fullName evidence="2">VHS domain-containing protein</fullName>
    </recommendedName>
</protein>
<dbReference type="InterPro" id="IPR008942">
    <property type="entry name" value="ENTH_VHS"/>
</dbReference>
<feature type="compositionally biased region" description="Low complexity" evidence="1">
    <location>
        <begin position="492"/>
        <end position="506"/>
    </location>
</feature>
<dbReference type="GO" id="GO:0051666">
    <property type="term" value="P:actin cortical patch localization"/>
    <property type="evidence" value="ECO:0007669"/>
    <property type="project" value="TreeGrafter"/>
</dbReference>
<feature type="region of interest" description="Disordered" evidence="1">
    <location>
        <begin position="478"/>
        <end position="513"/>
    </location>
</feature>
<dbReference type="GO" id="GO:0006897">
    <property type="term" value="P:endocytosis"/>
    <property type="evidence" value="ECO:0007669"/>
    <property type="project" value="InterPro"/>
</dbReference>
<dbReference type="AlphaFoldDB" id="A0AAN6GTR5"/>
<feature type="region of interest" description="Disordered" evidence="1">
    <location>
        <begin position="531"/>
        <end position="574"/>
    </location>
</feature>
<evidence type="ECO:0000259" key="2">
    <source>
        <dbReference type="PROSITE" id="PS50179"/>
    </source>
</evidence>
<dbReference type="Proteomes" id="UP001176517">
    <property type="component" value="Unassembled WGS sequence"/>
</dbReference>
<feature type="compositionally biased region" description="Polar residues" evidence="1">
    <location>
        <begin position="532"/>
        <end position="542"/>
    </location>
</feature>
<evidence type="ECO:0000313" key="4">
    <source>
        <dbReference type="Proteomes" id="UP001176517"/>
    </source>
</evidence>
<feature type="domain" description="VHS" evidence="2">
    <location>
        <begin position="178"/>
        <end position="267"/>
    </location>
</feature>
<dbReference type="GO" id="GO:0007015">
    <property type="term" value="P:actin filament organization"/>
    <property type="evidence" value="ECO:0007669"/>
    <property type="project" value="InterPro"/>
</dbReference>
<reference evidence="3" key="1">
    <citation type="journal article" date="2023" name="PhytoFront">
        <title>Draft Genome Resources of Seven Strains of Tilletia horrida, Causal Agent of Kernel Smut of Rice.</title>
        <authorList>
            <person name="Khanal S."/>
            <person name="Antony Babu S."/>
            <person name="Zhou X.G."/>
        </authorList>
    </citation>
    <scope>NUCLEOTIDE SEQUENCE</scope>
    <source>
        <strain evidence="3">TX6</strain>
    </source>
</reference>
<feature type="compositionally biased region" description="Basic and acidic residues" evidence="1">
    <location>
        <begin position="110"/>
        <end position="120"/>
    </location>
</feature>
<dbReference type="GO" id="GO:0007034">
    <property type="term" value="P:vacuolar transport"/>
    <property type="evidence" value="ECO:0007669"/>
    <property type="project" value="UniProtKB-ARBA"/>
</dbReference>
<accession>A0AAN6GTR5</accession>
<keyword evidence="4" id="KW-1185">Reference proteome</keyword>
<proteinExistence type="predicted"/>
<gene>
    <name evidence="3" type="ORF">OC846_001563</name>
</gene>
<dbReference type="InterPro" id="IPR002014">
    <property type="entry name" value="VHS_dom"/>
</dbReference>
<feature type="compositionally biased region" description="Acidic residues" evidence="1">
    <location>
        <begin position="584"/>
        <end position="593"/>
    </location>
</feature>
<sequence length="600" mass="64681">MLKLFRRQQPQQRDPEDDAGLNSAFSALSTSSIPPAAASAAAPDFRQAQQQQPIGISAIDAAPSTSPQDQNPSQNQNHPPFASPPPLPAGESPLVQNSRLEAVRSPAPDSRSKSRNKEKSPASSPAAPKSEAKEQKRGFFSSGGADRAAPKDGPTNYVEGKVTEKIAWLCGSPKSSVDWSYVLNLADSIGTSEPAAKEAARAIRKEFKYGEAQAQRRAVRVWAILMMNASERFRAQVATKRFLEVVESVATNSKTDPAVVDKMLNVLAVLAYHGEPMDPNSEDFNPPIQRSRSPLAIPPHNTTTGNAWEEPGSGELINGGDANLRPPSASRGDSDQSRESGARGRRKKDYSHKIISLEEDMRKLHEECDIGRTNADVLIDTLTSFGLSSPLLEEFAHKVQLSHMFLAGQIDWASAQANRSRDYMDEQMALAMALSAENNGAAFSPPAQEETREEVLLADILSANERLMEAQQMLDDARKPSALPPLPPEFMAAPLPSSAAASSSATPAPPAIQPSAVTPVMNTIEIADESVPTPTSIHTPTMPSEKALGKRRAVSERGDAFDPAQTLGTQAPVHVPVKLHEVLEQEDDDDDNEGGDRQRI</sequence>
<dbReference type="CDD" id="cd16980">
    <property type="entry name" value="VHS_Lsb5"/>
    <property type="match status" value="1"/>
</dbReference>
<feature type="compositionally biased region" description="Low complexity" evidence="1">
    <location>
        <begin position="26"/>
        <end position="43"/>
    </location>
</feature>
<feature type="region of interest" description="Disordered" evidence="1">
    <location>
        <begin position="275"/>
        <end position="351"/>
    </location>
</feature>
<dbReference type="InterPro" id="IPR045007">
    <property type="entry name" value="LSB5"/>
</dbReference>
<feature type="region of interest" description="Disordered" evidence="1">
    <location>
        <begin position="1"/>
        <end position="157"/>
    </location>
</feature>
<organism evidence="3 4">
    <name type="scientific">Tilletia horrida</name>
    <dbReference type="NCBI Taxonomy" id="155126"/>
    <lineage>
        <taxon>Eukaryota</taxon>
        <taxon>Fungi</taxon>
        <taxon>Dikarya</taxon>
        <taxon>Basidiomycota</taxon>
        <taxon>Ustilaginomycotina</taxon>
        <taxon>Exobasidiomycetes</taxon>
        <taxon>Tilletiales</taxon>
        <taxon>Tilletiaceae</taxon>
        <taxon>Tilletia</taxon>
    </lineage>
</organism>